<dbReference type="Gene3D" id="3.30.2160.10">
    <property type="entry name" value="Hect, E3 ligase catalytic domain"/>
    <property type="match status" value="1"/>
</dbReference>
<evidence type="ECO:0000256" key="3">
    <source>
        <dbReference type="ARBA" id="ARBA00022679"/>
    </source>
</evidence>
<evidence type="ECO:0000313" key="7">
    <source>
        <dbReference type="EMBL" id="CAG5106626.1"/>
    </source>
</evidence>
<dbReference type="Pfam" id="PF00632">
    <property type="entry name" value="HECT"/>
    <property type="match status" value="1"/>
</dbReference>
<dbReference type="Gene3D" id="3.30.2410.10">
    <property type="entry name" value="Hect, E3 ligase catalytic domain"/>
    <property type="match status" value="1"/>
</dbReference>
<dbReference type="EC" id="2.3.2.26" evidence="2"/>
<evidence type="ECO:0000256" key="4">
    <source>
        <dbReference type="ARBA" id="ARBA00022786"/>
    </source>
</evidence>
<comment type="catalytic activity">
    <reaction evidence="1">
        <text>S-ubiquitinyl-[E2 ubiquitin-conjugating enzyme]-L-cysteine + [acceptor protein]-L-lysine = [E2 ubiquitin-conjugating enzyme]-L-cysteine + N(6)-ubiquitinyl-[acceptor protein]-L-lysine.</text>
        <dbReference type="EC" id="2.3.2.26"/>
    </reaction>
</comment>
<dbReference type="PANTHER" id="PTHR45700:SF8">
    <property type="entry name" value="HECT-TYPE E3 UBIQUITIN TRANSFERASE"/>
    <property type="match status" value="1"/>
</dbReference>
<keyword evidence="4 5" id="KW-0833">Ubl conjugation pathway</keyword>
<evidence type="ECO:0000256" key="5">
    <source>
        <dbReference type="PROSITE-ProRule" id="PRU00104"/>
    </source>
</evidence>
<dbReference type="CDD" id="cd00078">
    <property type="entry name" value="HECTc"/>
    <property type="match status" value="1"/>
</dbReference>
<evidence type="ECO:0000256" key="1">
    <source>
        <dbReference type="ARBA" id="ARBA00000885"/>
    </source>
</evidence>
<reference evidence="7 8" key="1">
    <citation type="submission" date="2021-04" db="EMBL/GenBank/DDBJ databases">
        <authorList>
            <person name="Bliznina A."/>
        </authorList>
    </citation>
    <scope>NUCLEOTIDE SEQUENCE [LARGE SCALE GENOMIC DNA]</scope>
</reference>
<dbReference type="InterPro" id="IPR044611">
    <property type="entry name" value="E3A/B/C-like"/>
</dbReference>
<evidence type="ECO:0000313" key="8">
    <source>
        <dbReference type="Proteomes" id="UP001158576"/>
    </source>
</evidence>
<keyword evidence="3" id="KW-0808">Transferase</keyword>
<evidence type="ECO:0000256" key="2">
    <source>
        <dbReference type="ARBA" id="ARBA00012485"/>
    </source>
</evidence>
<accession>A0ABN7SSL8</accession>
<feature type="active site" description="Glycyl thioester intermediate" evidence="5">
    <location>
        <position position="903"/>
    </location>
</feature>
<dbReference type="InterPro" id="IPR000569">
    <property type="entry name" value="HECT_dom"/>
</dbReference>
<name>A0ABN7SSL8_OIKDI</name>
<proteinExistence type="predicted"/>
<dbReference type="PROSITE" id="PS50237">
    <property type="entry name" value="HECT"/>
    <property type="match status" value="1"/>
</dbReference>
<gene>
    <name evidence="7" type="ORF">OKIOD_LOCUS11691</name>
</gene>
<sequence length="935" mass="107427">MSLTKEEVKKLVEEWFFYFRSAGIPANESAAQAVRCVQNGETSPPPKIDPPIDGLPGTRTVVVNATASDLDQEVNTEANEEPKKFDTSKELPAPPVIVVEEPQEESAPIPHRTRRPRYDTQVTVIGTGGESPEGPVEEYESFLNDAVEDDFEAANPVVDEIPSSEALTDPLGANIVEMMKTQESSDTYPATIFEFYDYLRRNKLTSLRTLVRTVFSCPKTLAMSFRLEESEETDITDVNSHDWGGLLRIYEVIDEHPLLEEAVRNSITVLSCHHCFSENWKPFPVGYRVVALLKLLLNPYLGNESYFERTMPAICNLFGDLSQRDQEIIVEKLSVKPKTDLSAIVQNLHQFITFRVLENTPEKLLNDDLQIENALKTMRLVFFASLVGGARESANLNSEIVDISSATSMTSSCNSSVITIPDEGPLSRLRRSNSIQKLDNQIADILRGKRQTDDRIKNIQEDPLAKAFNVDWSIVETPLIAYNDFINPHINKKLEVDKDYVNYKLNFEDGQKNFTMISYPFILDTATKTMSMFYDNRVNQIRERRRVLNRIRHDIELYEAGEETEFSPEDQLPSPYLILRVRRAFIVEDALFKLELVAAEHPHDLRKQLCIEFEGEEGVDEGGVSKEFFRLIIDRVFSPDYGLFIFDEETDYFWFNPYPPIFGSEEEKEYMLIGMLFGLAIYNNITMDVHFPPVLFKKILGFDGLFEDLEHTHPSIYRSLITLLQYDSQELSIEDCFCLTYEVSRKTVFGQTVNHSLIQYGSEIPITEENRSDFVFRYSDWLLNKSIKKQFNAFLRGFELVTDESPLKVLFRPQQLEHLVCGEREYDWDKLREGCRYEGFAEFDKTIRFFWEVFDSLSVEKRKKLLEFFTGTDRCPVGGLAKLKMTITKNGPESNRLPSAHTCFNILLLPEYQSKELLEERLLKALDNSIGFGMI</sequence>
<dbReference type="EMBL" id="OU015566">
    <property type="protein sequence ID" value="CAG5106626.1"/>
    <property type="molecule type" value="Genomic_DNA"/>
</dbReference>
<dbReference type="Gene3D" id="3.90.1750.10">
    <property type="entry name" value="Hect, E3 ligase catalytic domains"/>
    <property type="match status" value="1"/>
</dbReference>
<feature type="domain" description="HECT" evidence="6">
    <location>
        <begin position="601"/>
        <end position="935"/>
    </location>
</feature>
<dbReference type="SUPFAM" id="SSF56204">
    <property type="entry name" value="Hect, E3 ligase catalytic domain"/>
    <property type="match status" value="1"/>
</dbReference>
<keyword evidence="8" id="KW-1185">Reference proteome</keyword>
<dbReference type="InterPro" id="IPR035983">
    <property type="entry name" value="Hect_E3_ubiquitin_ligase"/>
</dbReference>
<dbReference type="SMART" id="SM00119">
    <property type="entry name" value="HECTc"/>
    <property type="match status" value="1"/>
</dbReference>
<protein>
    <recommendedName>
        <fullName evidence="2">HECT-type E3 ubiquitin transferase</fullName>
        <ecNumber evidence="2">2.3.2.26</ecNumber>
    </recommendedName>
</protein>
<organism evidence="7 8">
    <name type="scientific">Oikopleura dioica</name>
    <name type="common">Tunicate</name>
    <dbReference type="NCBI Taxonomy" id="34765"/>
    <lineage>
        <taxon>Eukaryota</taxon>
        <taxon>Metazoa</taxon>
        <taxon>Chordata</taxon>
        <taxon>Tunicata</taxon>
        <taxon>Appendicularia</taxon>
        <taxon>Copelata</taxon>
        <taxon>Oikopleuridae</taxon>
        <taxon>Oikopleura</taxon>
    </lineage>
</organism>
<dbReference type="Proteomes" id="UP001158576">
    <property type="component" value="Chromosome 1"/>
</dbReference>
<dbReference type="PANTHER" id="PTHR45700">
    <property type="entry name" value="UBIQUITIN-PROTEIN LIGASE E3C"/>
    <property type="match status" value="1"/>
</dbReference>
<evidence type="ECO:0000259" key="6">
    <source>
        <dbReference type="PROSITE" id="PS50237"/>
    </source>
</evidence>